<organism evidence="2">
    <name type="scientific">Menopon gallinae</name>
    <name type="common">poultry shaft louse</name>
    <dbReference type="NCBI Taxonomy" id="328185"/>
    <lineage>
        <taxon>Eukaryota</taxon>
        <taxon>Metazoa</taxon>
        <taxon>Ecdysozoa</taxon>
        <taxon>Arthropoda</taxon>
        <taxon>Hexapoda</taxon>
        <taxon>Insecta</taxon>
        <taxon>Pterygota</taxon>
        <taxon>Neoptera</taxon>
        <taxon>Paraneoptera</taxon>
        <taxon>Psocodea</taxon>
        <taxon>Troctomorpha</taxon>
        <taxon>Phthiraptera</taxon>
        <taxon>Amblycera</taxon>
        <taxon>Menoponidae</taxon>
        <taxon>Menopon</taxon>
    </lineage>
</organism>
<keyword evidence="1" id="KW-0732">Signal</keyword>
<protein>
    <submittedName>
        <fullName evidence="2">Uncharacterized protein</fullName>
    </submittedName>
</protein>
<proteinExistence type="predicted"/>
<evidence type="ECO:0000313" key="2">
    <source>
        <dbReference type="EMBL" id="KAL0276353.1"/>
    </source>
</evidence>
<name>A0AAW2I3H3_9NEOP</name>
<feature type="chain" id="PRO_5044002494" evidence="1">
    <location>
        <begin position="22"/>
        <end position="83"/>
    </location>
</feature>
<accession>A0AAW2I3H3</accession>
<evidence type="ECO:0000256" key="1">
    <source>
        <dbReference type="SAM" id="SignalP"/>
    </source>
</evidence>
<feature type="signal peptide" evidence="1">
    <location>
        <begin position="1"/>
        <end position="21"/>
    </location>
</feature>
<comment type="caution">
    <text evidence="2">The sequence shown here is derived from an EMBL/GenBank/DDBJ whole genome shotgun (WGS) entry which is preliminary data.</text>
</comment>
<dbReference type="EMBL" id="JARGDH010000002">
    <property type="protein sequence ID" value="KAL0276353.1"/>
    <property type="molecule type" value="Genomic_DNA"/>
</dbReference>
<sequence length="83" mass="9243">MSKVLPTFFLLMVLKFLLTEGKDIPQTAADDVHVCPPGTFADENGNCAEHANYHASLQFRCPPRYTKTSLGFCLPDFVIVKKP</sequence>
<dbReference type="AlphaFoldDB" id="A0AAW2I3H3"/>
<gene>
    <name evidence="2" type="ORF">PYX00_003941</name>
</gene>
<reference evidence="2" key="1">
    <citation type="journal article" date="2024" name="Gigascience">
        <title>Chromosome-level genome of the poultry shaft louse Menopon gallinae provides insight into the host-switching and adaptive evolution of parasitic lice.</title>
        <authorList>
            <person name="Xu Y."/>
            <person name="Ma L."/>
            <person name="Liu S."/>
            <person name="Liang Y."/>
            <person name="Liu Q."/>
            <person name="He Z."/>
            <person name="Tian L."/>
            <person name="Duan Y."/>
            <person name="Cai W."/>
            <person name="Li H."/>
            <person name="Song F."/>
        </authorList>
    </citation>
    <scope>NUCLEOTIDE SEQUENCE</scope>
    <source>
        <strain evidence="2">Cailab_2023a</strain>
    </source>
</reference>